<evidence type="ECO:0000313" key="1">
    <source>
        <dbReference type="EnsemblPlants" id="KQL03882"/>
    </source>
</evidence>
<dbReference type="EMBL" id="AGNK02002802">
    <property type="status" value="NOT_ANNOTATED_CDS"/>
    <property type="molecule type" value="Genomic_DNA"/>
</dbReference>
<reference evidence="2" key="1">
    <citation type="journal article" date="2012" name="Nat. Biotechnol.">
        <title>Reference genome sequence of the model plant Setaria.</title>
        <authorList>
            <person name="Bennetzen J.L."/>
            <person name="Schmutz J."/>
            <person name="Wang H."/>
            <person name="Percifield R."/>
            <person name="Hawkins J."/>
            <person name="Pontaroli A.C."/>
            <person name="Estep M."/>
            <person name="Feng L."/>
            <person name="Vaughn J.N."/>
            <person name="Grimwood J."/>
            <person name="Jenkins J."/>
            <person name="Barry K."/>
            <person name="Lindquist E."/>
            <person name="Hellsten U."/>
            <person name="Deshpande S."/>
            <person name="Wang X."/>
            <person name="Wu X."/>
            <person name="Mitros T."/>
            <person name="Triplett J."/>
            <person name="Yang X."/>
            <person name="Ye C.Y."/>
            <person name="Mauro-Herrera M."/>
            <person name="Wang L."/>
            <person name="Li P."/>
            <person name="Sharma M."/>
            <person name="Sharma R."/>
            <person name="Ronald P.C."/>
            <person name="Panaud O."/>
            <person name="Kellogg E.A."/>
            <person name="Brutnell T.P."/>
            <person name="Doust A.N."/>
            <person name="Tuskan G.A."/>
            <person name="Rokhsar D."/>
            <person name="Devos K.M."/>
        </authorList>
    </citation>
    <scope>NUCLEOTIDE SEQUENCE [LARGE SCALE GENOMIC DNA]</scope>
    <source>
        <strain evidence="2">cv. Yugu1</strain>
    </source>
</reference>
<accession>K3XUD4</accession>
<proteinExistence type="predicted"/>
<dbReference type="AlphaFoldDB" id="K3XUD4"/>
<dbReference type="HOGENOM" id="CLU_3261466_0_0_1"/>
<sequence>MNSKYNSLHVSNFSVRQYKYCYSVCTQLHSSLVKLLFWNQNI</sequence>
<evidence type="ECO:0000313" key="2">
    <source>
        <dbReference type="Proteomes" id="UP000004995"/>
    </source>
</evidence>
<dbReference type="Gramene" id="KQL03882">
    <property type="protein sequence ID" value="KQL03882"/>
    <property type="gene ID" value="SETIT_005541mg"/>
</dbReference>
<dbReference type="Proteomes" id="UP000004995">
    <property type="component" value="Unassembled WGS sequence"/>
</dbReference>
<keyword evidence="2" id="KW-1185">Reference proteome</keyword>
<organism evidence="1 2">
    <name type="scientific">Setaria italica</name>
    <name type="common">Foxtail millet</name>
    <name type="synonym">Panicum italicum</name>
    <dbReference type="NCBI Taxonomy" id="4555"/>
    <lineage>
        <taxon>Eukaryota</taxon>
        <taxon>Viridiplantae</taxon>
        <taxon>Streptophyta</taxon>
        <taxon>Embryophyta</taxon>
        <taxon>Tracheophyta</taxon>
        <taxon>Spermatophyta</taxon>
        <taxon>Magnoliopsida</taxon>
        <taxon>Liliopsida</taxon>
        <taxon>Poales</taxon>
        <taxon>Poaceae</taxon>
        <taxon>PACMAD clade</taxon>
        <taxon>Panicoideae</taxon>
        <taxon>Panicodae</taxon>
        <taxon>Paniceae</taxon>
        <taxon>Cenchrinae</taxon>
        <taxon>Setaria</taxon>
    </lineage>
</organism>
<dbReference type="EnsemblPlants" id="KQL03882">
    <property type="protein sequence ID" value="KQL03882"/>
    <property type="gene ID" value="SETIT_005541mg"/>
</dbReference>
<dbReference type="InParanoid" id="K3XUD4"/>
<reference evidence="1" key="2">
    <citation type="submission" date="2018-08" db="UniProtKB">
        <authorList>
            <consortium name="EnsemblPlants"/>
        </authorList>
    </citation>
    <scope>IDENTIFICATION</scope>
    <source>
        <strain evidence="1">Yugu1</strain>
    </source>
</reference>
<name>K3XUD4_SETIT</name>
<protein>
    <submittedName>
        <fullName evidence="1">Uncharacterized protein</fullName>
    </submittedName>
</protein>